<organism evidence="1 2">
    <name type="scientific">Dokdonia ponticola</name>
    <dbReference type="NCBI Taxonomy" id="2041041"/>
    <lineage>
        <taxon>Bacteria</taxon>
        <taxon>Pseudomonadati</taxon>
        <taxon>Bacteroidota</taxon>
        <taxon>Flavobacteriia</taxon>
        <taxon>Flavobacteriales</taxon>
        <taxon>Flavobacteriaceae</taxon>
        <taxon>Dokdonia</taxon>
    </lineage>
</organism>
<evidence type="ECO:0000313" key="1">
    <source>
        <dbReference type="EMBL" id="MFC4634948.1"/>
    </source>
</evidence>
<name>A0ABV9HYL9_9FLAO</name>
<accession>A0ABV9HYL9</accession>
<keyword evidence="2" id="KW-1185">Reference proteome</keyword>
<dbReference type="Proteomes" id="UP001596043">
    <property type="component" value="Unassembled WGS sequence"/>
</dbReference>
<sequence length="158" mass="18598">MSLQKITDAHLKRRVFDTSKKDYINNILVDINIYSSENITRNSTHILHIDIWNKKYFSYKSNDSIFSTKGIEISFGNTSLSYKRLLNKDFKYVVTDELEKESESLKSIGTIYDPASSISIYFNKENEITYIDQGQDQIYYELLKDEIKFSNTFIEKLK</sequence>
<proteinExistence type="predicted"/>
<dbReference type="EMBL" id="JBHSFV010000008">
    <property type="protein sequence ID" value="MFC4634948.1"/>
    <property type="molecule type" value="Genomic_DNA"/>
</dbReference>
<evidence type="ECO:0000313" key="2">
    <source>
        <dbReference type="Proteomes" id="UP001596043"/>
    </source>
</evidence>
<reference evidence="2" key="1">
    <citation type="journal article" date="2019" name="Int. J. Syst. Evol. Microbiol.">
        <title>The Global Catalogue of Microorganisms (GCM) 10K type strain sequencing project: providing services to taxonomists for standard genome sequencing and annotation.</title>
        <authorList>
            <consortium name="The Broad Institute Genomics Platform"/>
            <consortium name="The Broad Institute Genome Sequencing Center for Infectious Disease"/>
            <person name="Wu L."/>
            <person name="Ma J."/>
        </authorList>
    </citation>
    <scope>NUCLEOTIDE SEQUENCE [LARGE SCALE GENOMIC DNA]</scope>
    <source>
        <strain evidence="2">YJ-61-S</strain>
    </source>
</reference>
<comment type="caution">
    <text evidence="1">The sequence shown here is derived from an EMBL/GenBank/DDBJ whole genome shotgun (WGS) entry which is preliminary data.</text>
</comment>
<dbReference type="RefSeq" id="WP_379979707.1">
    <property type="nucleotide sequence ID" value="NZ_JBHSFV010000008.1"/>
</dbReference>
<protein>
    <submittedName>
        <fullName evidence="1">Uncharacterized protein</fullName>
    </submittedName>
</protein>
<gene>
    <name evidence="1" type="ORF">ACFO3O_13590</name>
</gene>